<evidence type="ECO:0000256" key="1">
    <source>
        <dbReference type="ARBA" id="ARBA00008857"/>
    </source>
</evidence>
<dbReference type="PANTHER" id="PTHR30349">
    <property type="entry name" value="PHAGE INTEGRASE-RELATED"/>
    <property type="match status" value="1"/>
</dbReference>
<dbReference type="Pfam" id="PF13102">
    <property type="entry name" value="Phage_int_SAM_5"/>
    <property type="match status" value="1"/>
</dbReference>
<dbReference type="InterPro" id="IPR011010">
    <property type="entry name" value="DNA_brk_join_enz"/>
</dbReference>
<dbReference type="Gene3D" id="1.10.150.130">
    <property type="match status" value="1"/>
</dbReference>
<feature type="domain" description="Tyr recombinase" evidence="5">
    <location>
        <begin position="152"/>
        <end position="338"/>
    </location>
</feature>
<dbReference type="PROSITE" id="PS51900">
    <property type="entry name" value="CB"/>
    <property type="match status" value="1"/>
</dbReference>
<dbReference type="GO" id="GO:0003677">
    <property type="term" value="F:DNA binding"/>
    <property type="evidence" value="ECO:0007669"/>
    <property type="project" value="UniProtKB-UniRule"/>
</dbReference>
<evidence type="ECO:0000313" key="7">
    <source>
        <dbReference type="EMBL" id="GGG07321.1"/>
    </source>
</evidence>
<keyword evidence="3" id="KW-0233">DNA recombination</keyword>
<dbReference type="InterPro" id="IPR044068">
    <property type="entry name" value="CB"/>
</dbReference>
<evidence type="ECO:0000313" key="8">
    <source>
        <dbReference type="Proteomes" id="UP000637643"/>
    </source>
</evidence>
<accession>A0A917FWF7</accession>
<dbReference type="SUPFAM" id="SSF56349">
    <property type="entry name" value="DNA breaking-rejoining enzymes"/>
    <property type="match status" value="1"/>
</dbReference>
<comment type="similarity">
    <text evidence="1">Belongs to the 'phage' integrase family.</text>
</comment>
<evidence type="ECO:0000256" key="4">
    <source>
        <dbReference type="PROSITE-ProRule" id="PRU01248"/>
    </source>
</evidence>
<dbReference type="PROSITE" id="PS51898">
    <property type="entry name" value="TYR_RECOMBINASE"/>
    <property type="match status" value="1"/>
</dbReference>
<dbReference type="RefSeq" id="WP_189031343.1">
    <property type="nucleotide sequence ID" value="NZ_BMKR01000042.1"/>
</dbReference>
<organism evidence="7 8">
    <name type="scientific">Paenibacillus albidus</name>
    <dbReference type="NCBI Taxonomy" id="2041023"/>
    <lineage>
        <taxon>Bacteria</taxon>
        <taxon>Bacillati</taxon>
        <taxon>Bacillota</taxon>
        <taxon>Bacilli</taxon>
        <taxon>Bacillales</taxon>
        <taxon>Paenibacillaceae</taxon>
        <taxon>Paenibacillus</taxon>
    </lineage>
</organism>
<dbReference type="Proteomes" id="UP000637643">
    <property type="component" value="Unassembled WGS sequence"/>
</dbReference>
<dbReference type="Pfam" id="PF00589">
    <property type="entry name" value="Phage_integrase"/>
    <property type="match status" value="1"/>
</dbReference>
<dbReference type="InterPro" id="IPR010998">
    <property type="entry name" value="Integrase_recombinase_N"/>
</dbReference>
<dbReference type="Gene3D" id="1.10.443.10">
    <property type="entry name" value="Intergrase catalytic core"/>
    <property type="match status" value="1"/>
</dbReference>
<reference evidence="7" key="2">
    <citation type="submission" date="2020-09" db="EMBL/GenBank/DDBJ databases">
        <authorList>
            <person name="Sun Q."/>
            <person name="Zhou Y."/>
        </authorList>
    </citation>
    <scope>NUCLEOTIDE SEQUENCE</scope>
    <source>
        <strain evidence="7">CGMCC 1.16134</strain>
    </source>
</reference>
<dbReference type="InterPro" id="IPR050090">
    <property type="entry name" value="Tyrosine_recombinase_XerCD"/>
</dbReference>
<evidence type="ECO:0000259" key="6">
    <source>
        <dbReference type="PROSITE" id="PS51900"/>
    </source>
</evidence>
<comment type="caution">
    <text evidence="7">The sequence shown here is derived from an EMBL/GenBank/DDBJ whole genome shotgun (WGS) entry which is preliminary data.</text>
</comment>
<dbReference type="InterPro" id="IPR025269">
    <property type="entry name" value="SAM-like_dom"/>
</dbReference>
<gene>
    <name evidence="7" type="primary">xerD</name>
    <name evidence="7" type="ORF">GCM10010912_59980</name>
</gene>
<dbReference type="InterPro" id="IPR002104">
    <property type="entry name" value="Integrase_catalytic"/>
</dbReference>
<evidence type="ECO:0000256" key="2">
    <source>
        <dbReference type="ARBA" id="ARBA00023125"/>
    </source>
</evidence>
<dbReference type="InterPro" id="IPR013762">
    <property type="entry name" value="Integrase-like_cat_sf"/>
</dbReference>
<feature type="domain" description="Core-binding (CB)" evidence="6">
    <location>
        <begin position="42"/>
        <end position="132"/>
    </location>
</feature>
<dbReference type="EMBL" id="BMKR01000042">
    <property type="protein sequence ID" value="GGG07321.1"/>
    <property type="molecule type" value="Genomic_DNA"/>
</dbReference>
<dbReference type="PANTHER" id="PTHR30349:SF41">
    <property type="entry name" value="INTEGRASE_RECOMBINASE PROTEIN MJ0367-RELATED"/>
    <property type="match status" value="1"/>
</dbReference>
<name>A0A917FWF7_9BACL</name>
<dbReference type="GO" id="GO:0015074">
    <property type="term" value="P:DNA integration"/>
    <property type="evidence" value="ECO:0007669"/>
    <property type="project" value="InterPro"/>
</dbReference>
<reference evidence="7" key="1">
    <citation type="journal article" date="2014" name="Int. J. Syst. Evol. Microbiol.">
        <title>Complete genome sequence of Corynebacterium casei LMG S-19264T (=DSM 44701T), isolated from a smear-ripened cheese.</title>
        <authorList>
            <consortium name="US DOE Joint Genome Institute (JGI-PGF)"/>
            <person name="Walter F."/>
            <person name="Albersmeier A."/>
            <person name="Kalinowski J."/>
            <person name="Ruckert C."/>
        </authorList>
    </citation>
    <scope>NUCLEOTIDE SEQUENCE</scope>
    <source>
        <strain evidence="7">CGMCC 1.16134</strain>
    </source>
</reference>
<dbReference type="CDD" id="cd00397">
    <property type="entry name" value="DNA_BRE_C"/>
    <property type="match status" value="1"/>
</dbReference>
<sequence length="360" mass="41895">MHDMDFNIEVNITPDVIAEMYQIDVTDFLNLIEGKKKLSDEKTILFVIEDYISILKLNKKKSPITLEFYTTILKSFAQFLISTGPEFKMMKLTENLFHQFLATCKPLKGDELRPGTINTYAAIISNLMKFAYTRKYISDELRIEFQRNKDVIVPKYIPDKLLPALLNAAKKGKWPFLNFALIYFFLGTGCRVSEVVNLRICDFNIYEDLIFIRKGKGQKERYVPMYPEVKKVVLNYLARTGCHNWDIRNTEYLFSKRCLDTRKPLSIKNIQYMITQIFEAIGVKGSFTLHSFRHTFAVNALKEGMAIYDLQEILGHENIETTRIYTKRHPSDLKNAVLKYPFPLEKLLQSIMGIGDRSND</sequence>
<keyword evidence="8" id="KW-1185">Reference proteome</keyword>
<proteinExistence type="inferred from homology"/>
<evidence type="ECO:0000256" key="3">
    <source>
        <dbReference type="ARBA" id="ARBA00023172"/>
    </source>
</evidence>
<protein>
    <submittedName>
        <fullName evidence="7">Tyrosine recombinase XerC</fullName>
    </submittedName>
</protein>
<dbReference type="AlphaFoldDB" id="A0A917FWF7"/>
<keyword evidence="2 4" id="KW-0238">DNA-binding</keyword>
<evidence type="ECO:0000259" key="5">
    <source>
        <dbReference type="PROSITE" id="PS51898"/>
    </source>
</evidence>
<dbReference type="GO" id="GO:0006310">
    <property type="term" value="P:DNA recombination"/>
    <property type="evidence" value="ECO:0007669"/>
    <property type="project" value="UniProtKB-KW"/>
</dbReference>